<feature type="region of interest" description="Disordered" evidence="1">
    <location>
        <begin position="292"/>
        <end position="311"/>
    </location>
</feature>
<evidence type="ECO:0000313" key="3">
    <source>
        <dbReference type="EMBL" id="SUZ33315.1"/>
    </source>
</evidence>
<proteinExistence type="predicted"/>
<dbReference type="InterPro" id="IPR000305">
    <property type="entry name" value="GIY-YIG_endonuc"/>
</dbReference>
<organism evidence="3 4">
    <name type="scientific">Roseinatronobacter ekhonensis</name>
    <dbReference type="NCBI Taxonomy" id="254356"/>
    <lineage>
        <taxon>Bacteria</taxon>
        <taxon>Pseudomonadati</taxon>
        <taxon>Pseudomonadota</taxon>
        <taxon>Alphaproteobacteria</taxon>
        <taxon>Rhodobacterales</taxon>
        <taxon>Paracoccaceae</taxon>
        <taxon>Roseinatronobacter</taxon>
    </lineage>
</organism>
<dbReference type="Proteomes" id="UP000272908">
    <property type="component" value="Unassembled WGS sequence"/>
</dbReference>
<keyword evidence="4" id="KW-1185">Reference proteome</keyword>
<protein>
    <recommendedName>
        <fullName evidence="2">GIY-YIG domain-containing protein</fullName>
    </recommendedName>
</protein>
<dbReference type="PROSITE" id="PS50164">
    <property type="entry name" value="GIY_YIG"/>
    <property type="match status" value="1"/>
</dbReference>
<name>A0A3B0MBL3_9RHOB</name>
<evidence type="ECO:0000313" key="4">
    <source>
        <dbReference type="Proteomes" id="UP000272908"/>
    </source>
</evidence>
<accession>A0A3B0MBL3</accession>
<dbReference type="AlphaFoldDB" id="A0A3B0MBL3"/>
<dbReference type="RefSeq" id="WP_147434233.1">
    <property type="nucleotide sequence ID" value="NZ_UIHC01000044.1"/>
</dbReference>
<evidence type="ECO:0000259" key="2">
    <source>
        <dbReference type="PROSITE" id="PS50164"/>
    </source>
</evidence>
<evidence type="ECO:0000256" key="1">
    <source>
        <dbReference type="SAM" id="MobiDB-lite"/>
    </source>
</evidence>
<gene>
    <name evidence="3" type="ORF">ROE7235_03084</name>
</gene>
<dbReference type="OrthoDB" id="9806482at2"/>
<dbReference type="EMBL" id="UIHC01000044">
    <property type="protein sequence ID" value="SUZ33315.1"/>
    <property type="molecule type" value="Genomic_DNA"/>
</dbReference>
<feature type="domain" description="GIY-YIG" evidence="2">
    <location>
        <begin position="21"/>
        <end position="124"/>
    </location>
</feature>
<dbReference type="CDD" id="cd10440">
    <property type="entry name" value="GIY-YIG_COG3680"/>
    <property type="match status" value="1"/>
</dbReference>
<sequence>MSDDKDFNQHRAFDNNVNSSLGLYVYALFDPRDRKPFYVGKGGGKHGNDRALHHFTEARHDRNRGNQPQLALDEISKVRKIQEIWDSGCEVNWKIIRRHLRNDKEAFSVEAALIDAFTACGYRLLNAQGGHDFETHGLIEGSRLYEYAAPPIAGRDFPTELINRPLFIFNIGQTVGKMWDGVDRIENPGFKPNYRQATVCCWNIGLHWQALTDGVAIGVVGGISRTVFAISDWERCQGDPKLWRIVPADIERETSTAVLNRNFSSFLEPVKGYIQRGGFVICEVSEAGDRTFRRGAKNRHPDTAPSDPHSA</sequence>
<reference evidence="4" key="1">
    <citation type="submission" date="2018-08" db="EMBL/GenBank/DDBJ databases">
        <authorList>
            <person name="Rodrigo-Torres L."/>
            <person name="Arahal R. D."/>
            <person name="Lucena T."/>
        </authorList>
    </citation>
    <scope>NUCLEOTIDE SEQUENCE [LARGE SCALE GENOMIC DNA]</scope>
    <source>
        <strain evidence="4">CECT 7235</strain>
    </source>
</reference>
<dbReference type="Pfam" id="PF22945">
    <property type="entry name" value="LEM-3_GIY-YIG"/>
    <property type="match status" value="1"/>
</dbReference>